<evidence type="ECO:0000313" key="5">
    <source>
        <dbReference type="EMBL" id="KAK5977785.1"/>
    </source>
</evidence>
<evidence type="ECO:0000256" key="2">
    <source>
        <dbReference type="ARBA" id="ARBA00022630"/>
    </source>
</evidence>
<dbReference type="InterPro" id="IPR036188">
    <property type="entry name" value="FAD/NAD-bd_sf"/>
</dbReference>
<keyword evidence="4" id="KW-0560">Oxidoreductase</keyword>
<evidence type="ECO:0000256" key="1">
    <source>
        <dbReference type="ARBA" id="ARBA00001974"/>
    </source>
</evidence>
<accession>A0AAN8FVJ3</accession>
<evidence type="ECO:0000256" key="4">
    <source>
        <dbReference type="ARBA" id="ARBA00023002"/>
    </source>
</evidence>
<dbReference type="EMBL" id="WIXE01010161">
    <property type="protein sequence ID" value="KAK5977785.1"/>
    <property type="molecule type" value="Genomic_DNA"/>
</dbReference>
<dbReference type="GO" id="GO:0050660">
    <property type="term" value="F:flavin adenine dinucleotide binding"/>
    <property type="evidence" value="ECO:0007669"/>
    <property type="project" value="InterPro"/>
</dbReference>
<keyword evidence="2" id="KW-0285">Flavoprotein</keyword>
<dbReference type="AlphaFoldDB" id="A0AAN8FVJ3"/>
<keyword evidence="3" id="KW-0274">FAD</keyword>
<gene>
    <name evidence="5" type="ORF">GCK32_002137</name>
</gene>
<reference evidence="5 6" key="1">
    <citation type="submission" date="2019-10" db="EMBL/GenBank/DDBJ databases">
        <title>Assembly and Annotation for the nematode Trichostrongylus colubriformis.</title>
        <authorList>
            <person name="Martin J."/>
        </authorList>
    </citation>
    <scope>NUCLEOTIDE SEQUENCE [LARGE SCALE GENOMIC DNA]</scope>
    <source>
        <strain evidence="5">G859</strain>
        <tissue evidence="5">Whole worm</tissue>
    </source>
</reference>
<dbReference type="Proteomes" id="UP001331761">
    <property type="component" value="Unassembled WGS sequence"/>
</dbReference>
<proteinExistence type="predicted"/>
<comment type="caution">
    <text evidence="5">The sequence shown here is derived from an EMBL/GenBank/DDBJ whole genome shotgun (WGS) entry which is preliminary data.</text>
</comment>
<dbReference type="PANTHER" id="PTHR10961">
    <property type="entry name" value="PEROXISOMAL SARCOSINE OXIDASE"/>
    <property type="match status" value="1"/>
</dbReference>
<protein>
    <submittedName>
        <fullName evidence="5">DAO domain-containing protein</fullName>
    </submittedName>
</protein>
<organism evidence="5 6">
    <name type="scientific">Trichostrongylus colubriformis</name>
    <name type="common">Black scour worm</name>
    <dbReference type="NCBI Taxonomy" id="6319"/>
    <lineage>
        <taxon>Eukaryota</taxon>
        <taxon>Metazoa</taxon>
        <taxon>Ecdysozoa</taxon>
        <taxon>Nematoda</taxon>
        <taxon>Chromadorea</taxon>
        <taxon>Rhabditida</taxon>
        <taxon>Rhabditina</taxon>
        <taxon>Rhabditomorpha</taxon>
        <taxon>Strongyloidea</taxon>
        <taxon>Trichostrongylidae</taxon>
        <taxon>Trichostrongylus</taxon>
    </lineage>
</organism>
<comment type="cofactor">
    <cofactor evidence="1">
        <name>FAD</name>
        <dbReference type="ChEBI" id="CHEBI:57692"/>
    </cofactor>
</comment>
<feature type="non-terminal residue" evidence="5">
    <location>
        <position position="1"/>
    </location>
</feature>
<evidence type="ECO:0000256" key="3">
    <source>
        <dbReference type="ARBA" id="ARBA00022827"/>
    </source>
</evidence>
<name>A0AAN8FVJ3_TRICO</name>
<dbReference type="SUPFAM" id="SSF51905">
    <property type="entry name" value="FAD/NAD(P)-binding domain"/>
    <property type="match status" value="1"/>
</dbReference>
<sequence length="114" mass="12109">ICSHHGEPIDGVKHPEVTSQHSIDVAAAFVKEHVPILDATQPAHLDKCKYTLSEDCHYVIGPYPGSTNVLIGGCGSGSGFKVAPAIGRVLAEMAAGKHPSVDVSFFSLDRFLKK</sequence>
<dbReference type="GO" id="GO:0033514">
    <property type="term" value="P:L-lysine catabolic process to acetyl-CoA via L-pipecolate"/>
    <property type="evidence" value="ECO:0007669"/>
    <property type="project" value="TreeGrafter"/>
</dbReference>
<dbReference type="InterPro" id="IPR045170">
    <property type="entry name" value="MTOX"/>
</dbReference>
<dbReference type="Gene3D" id="3.50.50.60">
    <property type="entry name" value="FAD/NAD(P)-binding domain"/>
    <property type="match status" value="1"/>
</dbReference>
<dbReference type="PANTHER" id="PTHR10961:SF46">
    <property type="entry name" value="PEROXISOMAL SARCOSINE OXIDASE"/>
    <property type="match status" value="1"/>
</dbReference>
<evidence type="ECO:0000313" key="6">
    <source>
        <dbReference type="Proteomes" id="UP001331761"/>
    </source>
</evidence>
<keyword evidence="6" id="KW-1185">Reference proteome</keyword>
<dbReference type="GO" id="GO:0050031">
    <property type="term" value="F:L-pipecolate oxidase activity"/>
    <property type="evidence" value="ECO:0007669"/>
    <property type="project" value="TreeGrafter"/>
</dbReference>
<dbReference type="Gene3D" id="3.30.9.10">
    <property type="entry name" value="D-Amino Acid Oxidase, subunit A, domain 2"/>
    <property type="match status" value="1"/>
</dbReference>
<dbReference type="GO" id="GO:0008115">
    <property type="term" value="F:sarcosine oxidase activity"/>
    <property type="evidence" value="ECO:0007669"/>
    <property type="project" value="TreeGrafter"/>
</dbReference>
<dbReference type="GO" id="GO:0005777">
    <property type="term" value="C:peroxisome"/>
    <property type="evidence" value="ECO:0007669"/>
    <property type="project" value="TreeGrafter"/>
</dbReference>